<organism evidence="3 4">
    <name type="scientific">Pontibacter toksunensis</name>
    <dbReference type="NCBI Taxonomy" id="1332631"/>
    <lineage>
        <taxon>Bacteria</taxon>
        <taxon>Pseudomonadati</taxon>
        <taxon>Bacteroidota</taxon>
        <taxon>Cytophagia</taxon>
        <taxon>Cytophagales</taxon>
        <taxon>Hymenobacteraceae</taxon>
        <taxon>Pontibacter</taxon>
    </lineage>
</organism>
<protein>
    <submittedName>
        <fullName evidence="3">Cupin domain-containing protein</fullName>
    </submittedName>
</protein>
<dbReference type="PIRSF" id="PIRSF019307">
    <property type="entry name" value="UCP019307"/>
    <property type="match status" value="1"/>
</dbReference>
<dbReference type="RefSeq" id="WP_377486296.1">
    <property type="nucleotide sequence ID" value="NZ_JBHUOX010000011.1"/>
</dbReference>
<dbReference type="InterPro" id="IPR047121">
    <property type="entry name" value="YjiB-like"/>
</dbReference>
<gene>
    <name evidence="3" type="ORF">ACFS7Z_15525</name>
</gene>
<accession>A0ABW6BXH4</accession>
<reference evidence="4" key="1">
    <citation type="journal article" date="2019" name="Int. J. Syst. Evol. Microbiol.">
        <title>The Global Catalogue of Microorganisms (GCM) 10K type strain sequencing project: providing services to taxonomists for standard genome sequencing and annotation.</title>
        <authorList>
            <consortium name="The Broad Institute Genomics Platform"/>
            <consortium name="The Broad Institute Genome Sequencing Center for Infectious Disease"/>
            <person name="Wu L."/>
            <person name="Ma J."/>
        </authorList>
    </citation>
    <scope>NUCLEOTIDE SEQUENCE [LARGE SCALE GENOMIC DNA]</scope>
    <source>
        <strain evidence="4">KCTC 23984</strain>
    </source>
</reference>
<keyword evidence="4" id="KW-1185">Reference proteome</keyword>
<proteinExistence type="predicted"/>
<dbReference type="PANTHER" id="PTHR36448:SF2">
    <property type="entry name" value="CUPIN TYPE-1 DOMAIN-CONTAINING PROTEIN"/>
    <property type="match status" value="1"/>
</dbReference>
<comment type="caution">
    <text evidence="3">The sequence shown here is derived from an EMBL/GenBank/DDBJ whole genome shotgun (WGS) entry which is preliminary data.</text>
</comment>
<name>A0ABW6BXH4_9BACT</name>
<dbReference type="Gene3D" id="2.60.120.10">
    <property type="entry name" value="Jelly Rolls"/>
    <property type="match status" value="1"/>
</dbReference>
<dbReference type="CDD" id="cd02219">
    <property type="entry name" value="cupin_YjlB-like"/>
    <property type="match status" value="1"/>
</dbReference>
<dbReference type="InterPro" id="IPR014710">
    <property type="entry name" value="RmlC-like_jellyroll"/>
</dbReference>
<feature type="region of interest" description="Disordered" evidence="1">
    <location>
        <begin position="137"/>
        <end position="169"/>
    </location>
</feature>
<dbReference type="PANTHER" id="PTHR36448">
    <property type="entry name" value="BLR7373 PROTEIN"/>
    <property type="match status" value="1"/>
</dbReference>
<feature type="domain" description="Cupin type-2" evidence="2">
    <location>
        <begin position="63"/>
        <end position="112"/>
    </location>
</feature>
<evidence type="ECO:0000256" key="1">
    <source>
        <dbReference type="SAM" id="MobiDB-lite"/>
    </source>
</evidence>
<evidence type="ECO:0000259" key="2">
    <source>
        <dbReference type="Pfam" id="PF07883"/>
    </source>
</evidence>
<dbReference type="Pfam" id="PF07883">
    <property type="entry name" value="Cupin_2"/>
    <property type="match status" value="1"/>
</dbReference>
<dbReference type="InterPro" id="IPR011051">
    <property type="entry name" value="RmlC_Cupin_sf"/>
</dbReference>
<dbReference type="EMBL" id="JBHUOX010000011">
    <property type="protein sequence ID" value="MFD3001783.1"/>
    <property type="molecule type" value="Genomic_DNA"/>
</dbReference>
<dbReference type="SUPFAM" id="SSF51182">
    <property type="entry name" value="RmlC-like cupins"/>
    <property type="match status" value="1"/>
</dbReference>
<dbReference type="InterPro" id="IPR013096">
    <property type="entry name" value="Cupin_2"/>
</dbReference>
<sequence length="169" mass="18728">MKEYIVSSISLEPHGNIPNNPHLPLLFYRQVFYDSSNLEQQFKEAFAKHNWRGSWTNGVFNYHHYHSKSHEVLGVAAGSATLILGGPGGEEAEVKAGDMVVLPAGTGHCRKSASPDFSVVGAYPKGQENYDICTEDDEVEEKQQNIRQVPLPETDPVAGKDGPLLQHWK</sequence>
<evidence type="ECO:0000313" key="4">
    <source>
        <dbReference type="Proteomes" id="UP001597641"/>
    </source>
</evidence>
<dbReference type="Proteomes" id="UP001597641">
    <property type="component" value="Unassembled WGS sequence"/>
</dbReference>
<dbReference type="InterPro" id="IPR014500">
    <property type="entry name" value="UCP019307_cupin"/>
</dbReference>
<evidence type="ECO:0000313" key="3">
    <source>
        <dbReference type="EMBL" id="MFD3001783.1"/>
    </source>
</evidence>